<name>A0A1D2YWF0_9BACI</name>
<evidence type="ECO:0000313" key="2">
    <source>
        <dbReference type="EMBL" id="OEF99977.1"/>
    </source>
</evidence>
<evidence type="ECO:0000259" key="1">
    <source>
        <dbReference type="Pfam" id="PF00881"/>
    </source>
</evidence>
<keyword evidence="3" id="KW-1185">Reference proteome</keyword>
<dbReference type="AlphaFoldDB" id="A0A1D2YWF0"/>
<dbReference type="SUPFAM" id="SSF55469">
    <property type="entry name" value="FMN-dependent nitroreductase-like"/>
    <property type="match status" value="1"/>
</dbReference>
<dbReference type="InterPro" id="IPR000415">
    <property type="entry name" value="Nitroreductase-like"/>
</dbReference>
<dbReference type="STRING" id="337097.BHF71_07180"/>
<sequence length="183" mass="21053">MLELLKKRRSIRKFKKDKVPNDLINQIIQAALLSPSSRKINPWEFIVVDDENYLEKLSHSKIHGSHFLKNAPLGIVVVADENKSDVWIEDTSISSIIIQLTAHSLGLGSCWIQIRNRMNSENQTAEDYIKNLLAIPDNYKVESIIAIGYPDENKPPHTEKELQFEKVHLNKFNKPFFSTSDEQ</sequence>
<feature type="domain" description="Nitroreductase" evidence="1">
    <location>
        <begin position="65"/>
        <end position="149"/>
    </location>
</feature>
<dbReference type="GO" id="GO:0016491">
    <property type="term" value="F:oxidoreductase activity"/>
    <property type="evidence" value="ECO:0007669"/>
    <property type="project" value="InterPro"/>
</dbReference>
<dbReference type="RefSeq" id="WP_069656197.1">
    <property type="nucleotide sequence ID" value="NZ_MIJF01000011.1"/>
</dbReference>
<dbReference type="EMBL" id="MIJF01000011">
    <property type="protein sequence ID" value="OEF99977.1"/>
    <property type="molecule type" value="Genomic_DNA"/>
</dbReference>
<reference evidence="2 3" key="1">
    <citation type="submission" date="2016-09" db="EMBL/GenBank/DDBJ databases">
        <title>Draft genome sequence for the type strain of Vulcanibacillus modesticaldus BR, a strictly anaerobic, moderately thermophilic, and nitrate-reducing bacterium from deep sea-hydrothermal vents of the Mid-Atlantic Ridge.</title>
        <authorList>
            <person name="Abin C.A."/>
            <person name="Hollibaugh J.T."/>
        </authorList>
    </citation>
    <scope>NUCLEOTIDE SEQUENCE [LARGE SCALE GENOMIC DNA]</scope>
    <source>
        <strain evidence="2 3">BR</strain>
    </source>
</reference>
<comment type="caution">
    <text evidence="2">The sequence shown here is derived from an EMBL/GenBank/DDBJ whole genome shotgun (WGS) entry which is preliminary data.</text>
</comment>
<dbReference type="Gene3D" id="3.40.109.10">
    <property type="entry name" value="NADH Oxidase"/>
    <property type="match status" value="1"/>
</dbReference>
<dbReference type="PANTHER" id="PTHR23026">
    <property type="entry name" value="NADPH NITROREDUCTASE"/>
    <property type="match status" value="1"/>
</dbReference>
<dbReference type="Pfam" id="PF00881">
    <property type="entry name" value="Nitroreductase"/>
    <property type="match status" value="2"/>
</dbReference>
<feature type="domain" description="Nitroreductase" evidence="1">
    <location>
        <begin position="5"/>
        <end position="58"/>
    </location>
</feature>
<dbReference type="CDD" id="cd02151">
    <property type="entry name" value="nitroreductase"/>
    <property type="match status" value="1"/>
</dbReference>
<dbReference type="PANTHER" id="PTHR23026:SF117">
    <property type="entry name" value="NITROREDUCTASE"/>
    <property type="match status" value="1"/>
</dbReference>
<accession>A0A1D2YWF0</accession>
<gene>
    <name evidence="2" type="ORF">BHF71_07180</name>
</gene>
<proteinExistence type="predicted"/>
<protein>
    <recommendedName>
        <fullName evidence="1">Nitroreductase domain-containing protein</fullName>
    </recommendedName>
</protein>
<evidence type="ECO:0000313" key="3">
    <source>
        <dbReference type="Proteomes" id="UP000243739"/>
    </source>
</evidence>
<dbReference type="InterPro" id="IPR029479">
    <property type="entry name" value="Nitroreductase"/>
</dbReference>
<dbReference type="InterPro" id="IPR050627">
    <property type="entry name" value="Nitroreductase/BluB"/>
</dbReference>
<dbReference type="Proteomes" id="UP000243739">
    <property type="component" value="Unassembled WGS sequence"/>
</dbReference>
<organism evidence="2 3">
    <name type="scientific">Vulcanibacillus modesticaldus</name>
    <dbReference type="NCBI Taxonomy" id="337097"/>
    <lineage>
        <taxon>Bacteria</taxon>
        <taxon>Bacillati</taxon>
        <taxon>Bacillota</taxon>
        <taxon>Bacilli</taxon>
        <taxon>Bacillales</taxon>
        <taxon>Bacillaceae</taxon>
        <taxon>Vulcanibacillus</taxon>
    </lineage>
</organism>